<keyword evidence="2" id="KW-1185">Reference proteome</keyword>
<protein>
    <submittedName>
        <fullName evidence="1">36828_t:CDS:1</fullName>
    </submittedName>
</protein>
<reference evidence="1 2" key="1">
    <citation type="submission" date="2021-06" db="EMBL/GenBank/DDBJ databases">
        <authorList>
            <person name="Kallberg Y."/>
            <person name="Tangrot J."/>
            <person name="Rosling A."/>
        </authorList>
    </citation>
    <scope>NUCLEOTIDE SEQUENCE [LARGE SCALE GENOMIC DNA]</scope>
    <source>
        <strain evidence="1 2">120-4 pot B 10/14</strain>
    </source>
</reference>
<evidence type="ECO:0000313" key="1">
    <source>
        <dbReference type="EMBL" id="CAG8542182.1"/>
    </source>
</evidence>
<dbReference type="InterPro" id="IPR032675">
    <property type="entry name" value="LRR_dom_sf"/>
</dbReference>
<dbReference type="Proteomes" id="UP000789901">
    <property type="component" value="Unassembled WGS sequence"/>
</dbReference>
<sequence length="1058" mass="122241">METKELLLQLIKKMESGEIIASGDGGEKLFLIDKVSKVEICVGEAEIIEDKYASPGIGKIKYLENNEDNDNFKENFYREKGNVVRNMNKNKKTDGTINGKTIEEVLENKCYFCAEPIYSYVEVRGFYIGKEWGAGKSYYGKDDLEGDCNELKTTIELLEREKEWKVQREVIPIYKEIVKIRTESRKNNVCSLCFLNPLVMKVDIVFAMDHLAQEHKNEKTDYLCKNCLRALRSLRSKQNNIEYSPYGSKIKKEKYSEEVWEEQQAIKNSPNFYQQAPFLTIAEDLLKLIKEDKIEQIIFLSAYDKRKFPNGDERKLDIFHQTFGKIKVIAPYYPAIENQHDKEVVLVKNEVSELKMEDFTKKDVELIGYSWFNIQAIDTEAGTVRPTGEREKVPTCLKCYLYEKPMMEDRMAEEKIRYPAIIPYKGQKDLNTITNTPDRDNENYQKNNMSEYNCKRFCGRSSEFICQTCLLRETSSKKLMEILIDREIVMEQETVQDGKRKKKMNQELKTKIKEFTKKYFVYHQKDKKLSTEIKQELTRLGAFKPFYSENAEERSIKLTNMLYSDKEKVKNIVQKEIENYFSLNDTAEIKDDKNADFINFFKDNLSEFAADSPTEYINPDKKGNLKEFDEEVKKAKKPVRDDTFEDTNQAQETAIREEITSLDLSENGIVKVTKKDKATSLYDSTGKNYIGLQGDLDLSDFTKLKELNLSGNYQLGKVDISKCLALEKLFIISNPYQVINQGQQMEMSNLVVADDYPSFQVLVKFGSRGDNAVENKLVKVNSPNFRLVVKSSADNHFSVGHKSMLSFELQNIFRLFMTWSPNNDYNLYRNDYQKFVDEIAGRNVKAYRKTNASGTALEFEEDRFTPAKVRGGEYEFSKVLTKILNPPPPEKILDLEEEEKKAEFKKYFGNVPENKAEEFLNEVLESVSASEKGEDPDNSQFYVFPSQTKKVDGDVRGGLIKVQVPLGVEKGKKPRFKDLVPYNDEANDGSEIKTRILVCVPNYGDEKNTTETIELDGTYFEDEIKTTSYKEAGKEIVIEEYKETIGEVETSDNSGTNI</sequence>
<dbReference type="Gene3D" id="3.80.10.10">
    <property type="entry name" value="Ribonuclease Inhibitor"/>
    <property type="match status" value="1"/>
</dbReference>
<accession>A0ABM8W707</accession>
<proteinExistence type="predicted"/>
<dbReference type="EMBL" id="CAJVQB010001593">
    <property type="protein sequence ID" value="CAG8542182.1"/>
    <property type="molecule type" value="Genomic_DNA"/>
</dbReference>
<comment type="caution">
    <text evidence="1">The sequence shown here is derived from an EMBL/GenBank/DDBJ whole genome shotgun (WGS) entry which is preliminary data.</text>
</comment>
<organism evidence="1 2">
    <name type="scientific">Gigaspora margarita</name>
    <dbReference type="NCBI Taxonomy" id="4874"/>
    <lineage>
        <taxon>Eukaryota</taxon>
        <taxon>Fungi</taxon>
        <taxon>Fungi incertae sedis</taxon>
        <taxon>Mucoromycota</taxon>
        <taxon>Glomeromycotina</taxon>
        <taxon>Glomeromycetes</taxon>
        <taxon>Diversisporales</taxon>
        <taxon>Gigasporaceae</taxon>
        <taxon>Gigaspora</taxon>
    </lineage>
</organism>
<gene>
    <name evidence="1" type="ORF">GMARGA_LOCUS4139</name>
</gene>
<evidence type="ECO:0000313" key="2">
    <source>
        <dbReference type="Proteomes" id="UP000789901"/>
    </source>
</evidence>
<name>A0ABM8W707_GIGMA</name>